<dbReference type="Pfam" id="PF13365">
    <property type="entry name" value="Trypsin_2"/>
    <property type="match status" value="1"/>
</dbReference>
<sequence>MYLSALDLDLFTPASPTAGPVPSGAPSADVVARRFKFLTADGQAATPLEQEAVLGTNDLLDVHFLDRCLLARRCVGRIRVRGGGRTGWATGFLIAPGLLLTNHHVFPTAASVASSSVGFDYWFDIAGRSPGDPDEFPLDAASFYVSDPVLDFAVVAVGARSAAGADIAARGYLRLIPESGKVREQTDFVTILQHPDGVPMQVALRENQVIRAGDDEPYLWYRADTAHGSSGAPVFNDSFQVVALHANGRIKRADGGYVLAAGGTTDRLDGLTESDVVWEANVGFRVSRIAARLLQLAGADWPARLPAIEAAMRGGDVMSTTIDGLAGRGPGPVAAEVPAAPSARAVTADGLTVPITVRLSIEAGGAAAQPTPLESEALELRPPLIYDGLADRPGFDCRFLDPGSDVPQPVITQQGARILAPLLDGDDAELRYRHFSVWMHRERRLALFTAANVDWRQRRKIVDGKVTSRDSLAGWPPRNNYMEQWVVDPRMEARFQLPDVFYSEDRGAFDKGHIVRRDDVCWGERFEEIQMANGDTFHVTNCSPQVKRFNQAAQGQENWGDLEAAIEKVTEREAEAACLYAGPVFGATDRWFRGKDDSGTARIQIPDRFWKIVVVRGADGYEAYGFIIGQDVTAITEAEFYVTPEWAAAWTPISAIADLMRGWLDLGALAAIDQHADA</sequence>
<dbReference type="SUPFAM" id="SSF54060">
    <property type="entry name" value="His-Me finger endonucleases"/>
    <property type="match status" value="1"/>
</dbReference>
<dbReference type="InterPro" id="IPR040255">
    <property type="entry name" value="Non-specific_endonuclease"/>
</dbReference>
<keyword evidence="5" id="KW-0378">Hydrolase</keyword>
<feature type="binding site" evidence="2">
    <location>
        <position position="550"/>
    </location>
    <ligand>
        <name>Mg(2+)</name>
        <dbReference type="ChEBI" id="CHEBI:18420"/>
        <note>catalytic</note>
    </ligand>
</feature>
<gene>
    <name evidence="5" type="ORF">SAMN06297144_1496</name>
</gene>
<proteinExistence type="predicted"/>
<dbReference type="InterPro" id="IPR009003">
    <property type="entry name" value="Peptidase_S1_PA"/>
</dbReference>
<evidence type="ECO:0000256" key="1">
    <source>
        <dbReference type="PIRSR" id="PIRSR640255-1"/>
    </source>
</evidence>
<accession>A0A285QX25</accession>
<dbReference type="InterPro" id="IPR020821">
    <property type="entry name" value="ENPP1-3/EXOG-like_nuc-like"/>
</dbReference>
<keyword evidence="5" id="KW-0255">Endonuclease</keyword>
<dbReference type="SMART" id="SM00477">
    <property type="entry name" value="NUC"/>
    <property type="match status" value="1"/>
</dbReference>
<dbReference type="GO" id="GO:0046872">
    <property type="term" value="F:metal ion binding"/>
    <property type="evidence" value="ECO:0007669"/>
    <property type="project" value="UniProtKB-KW"/>
</dbReference>
<evidence type="ECO:0000256" key="2">
    <source>
        <dbReference type="PIRSR" id="PIRSR640255-2"/>
    </source>
</evidence>
<dbReference type="PANTHER" id="PTHR13966">
    <property type="entry name" value="ENDONUCLEASE RELATED"/>
    <property type="match status" value="1"/>
</dbReference>
<dbReference type="RefSeq" id="WP_097063426.1">
    <property type="nucleotide sequence ID" value="NZ_OBMI01000002.1"/>
</dbReference>
<feature type="domain" description="ENPP1-3/EXOG-like endonuclease/phosphodiesterase" evidence="3">
    <location>
        <begin position="432"/>
        <end position="662"/>
    </location>
</feature>
<protein>
    <submittedName>
        <fullName evidence="5">Endonuclease G</fullName>
    </submittedName>
</protein>
<dbReference type="PANTHER" id="PTHR13966:SF5">
    <property type="entry name" value="ENDONUCLEASE G, MITOCHONDRIAL"/>
    <property type="match status" value="1"/>
</dbReference>
<dbReference type="InterPro" id="IPR044929">
    <property type="entry name" value="DNA/RNA_non-sp_Endonuclease_sf"/>
</dbReference>
<reference evidence="5 6" key="1">
    <citation type="submission" date="2017-07" db="EMBL/GenBank/DDBJ databases">
        <authorList>
            <person name="Sun Z.S."/>
            <person name="Albrecht U."/>
            <person name="Echele G."/>
            <person name="Lee C.C."/>
        </authorList>
    </citation>
    <scope>NUCLEOTIDE SEQUENCE [LARGE SCALE GENOMIC DNA]</scope>
    <source>
        <strain evidence="5 6">CGMCC 1.12672</strain>
    </source>
</reference>
<feature type="active site" description="Proton acceptor" evidence="1">
    <location>
        <position position="513"/>
    </location>
</feature>
<organism evidence="5 6">
    <name type="scientific">Sphingomonas guangdongensis</name>
    <dbReference type="NCBI Taxonomy" id="1141890"/>
    <lineage>
        <taxon>Bacteria</taxon>
        <taxon>Pseudomonadati</taxon>
        <taxon>Pseudomonadota</taxon>
        <taxon>Alphaproteobacteria</taxon>
        <taxon>Sphingomonadales</taxon>
        <taxon>Sphingomonadaceae</taxon>
        <taxon>Sphingomonas</taxon>
    </lineage>
</organism>
<evidence type="ECO:0000313" key="5">
    <source>
        <dbReference type="EMBL" id="SOB86391.1"/>
    </source>
</evidence>
<dbReference type="SUPFAM" id="SSF50494">
    <property type="entry name" value="Trypsin-like serine proteases"/>
    <property type="match status" value="1"/>
</dbReference>
<evidence type="ECO:0000259" key="3">
    <source>
        <dbReference type="SMART" id="SM00477"/>
    </source>
</evidence>
<keyword evidence="2" id="KW-0479">Metal-binding</keyword>
<dbReference type="Proteomes" id="UP000219494">
    <property type="component" value="Unassembled WGS sequence"/>
</dbReference>
<keyword evidence="6" id="KW-1185">Reference proteome</keyword>
<evidence type="ECO:0000259" key="4">
    <source>
        <dbReference type="SMART" id="SM00892"/>
    </source>
</evidence>
<dbReference type="Gene3D" id="3.40.570.10">
    <property type="entry name" value="Extracellular Endonuclease, subunit A"/>
    <property type="match status" value="1"/>
</dbReference>
<dbReference type="InterPro" id="IPR043504">
    <property type="entry name" value="Peptidase_S1_PA_chymotrypsin"/>
</dbReference>
<dbReference type="InterPro" id="IPR001604">
    <property type="entry name" value="Endo_G_ENPP1-like_dom"/>
</dbReference>
<dbReference type="GO" id="GO:0003676">
    <property type="term" value="F:nucleic acid binding"/>
    <property type="evidence" value="ECO:0007669"/>
    <property type="project" value="InterPro"/>
</dbReference>
<dbReference type="InterPro" id="IPR044925">
    <property type="entry name" value="His-Me_finger_sf"/>
</dbReference>
<dbReference type="GO" id="GO:0004519">
    <property type="term" value="F:endonuclease activity"/>
    <property type="evidence" value="ECO:0007669"/>
    <property type="project" value="UniProtKB-KW"/>
</dbReference>
<dbReference type="AlphaFoldDB" id="A0A285QX25"/>
<dbReference type="Gene3D" id="2.40.10.10">
    <property type="entry name" value="Trypsin-like serine proteases"/>
    <property type="match status" value="2"/>
</dbReference>
<dbReference type="GO" id="GO:0016787">
    <property type="term" value="F:hydrolase activity"/>
    <property type="evidence" value="ECO:0007669"/>
    <property type="project" value="InterPro"/>
</dbReference>
<feature type="domain" description="DNA/RNA non-specific endonuclease/pyrophosphatase/phosphodiesterase" evidence="4">
    <location>
        <begin position="431"/>
        <end position="659"/>
    </location>
</feature>
<dbReference type="SMART" id="SM00892">
    <property type="entry name" value="Endonuclease_NS"/>
    <property type="match status" value="1"/>
</dbReference>
<evidence type="ECO:0000313" key="6">
    <source>
        <dbReference type="Proteomes" id="UP000219494"/>
    </source>
</evidence>
<dbReference type="OrthoDB" id="9811262at2"/>
<name>A0A285QX25_9SPHN</name>
<keyword evidence="5" id="KW-0540">Nuclease</keyword>
<dbReference type="Pfam" id="PF01223">
    <property type="entry name" value="Endonuclease_NS"/>
    <property type="match status" value="1"/>
</dbReference>
<dbReference type="EMBL" id="OBMI01000002">
    <property type="protein sequence ID" value="SOB86391.1"/>
    <property type="molecule type" value="Genomic_DNA"/>
</dbReference>